<dbReference type="PANTHER" id="PTHR31518">
    <property type="entry name" value="ARGININE/SERINE-RICH PROTEIN PNISR"/>
    <property type="match status" value="1"/>
</dbReference>
<dbReference type="EMBL" id="JARQWQ010000046">
    <property type="protein sequence ID" value="KAK2558051.1"/>
    <property type="molecule type" value="Genomic_DNA"/>
</dbReference>
<feature type="compositionally biased region" description="Basic residues" evidence="1">
    <location>
        <begin position="600"/>
        <end position="631"/>
    </location>
</feature>
<proteinExistence type="predicted"/>
<organism evidence="2 3">
    <name type="scientific">Acropora cervicornis</name>
    <name type="common">Staghorn coral</name>
    <dbReference type="NCBI Taxonomy" id="6130"/>
    <lineage>
        <taxon>Eukaryota</taxon>
        <taxon>Metazoa</taxon>
        <taxon>Cnidaria</taxon>
        <taxon>Anthozoa</taxon>
        <taxon>Hexacorallia</taxon>
        <taxon>Scleractinia</taxon>
        <taxon>Astrocoeniina</taxon>
        <taxon>Acroporidae</taxon>
        <taxon>Acropora</taxon>
    </lineage>
</organism>
<comment type="caution">
    <text evidence="2">The sequence shown here is derived from an EMBL/GenBank/DDBJ whole genome shotgun (WGS) entry which is preliminary data.</text>
</comment>
<evidence type="ECO:0000313" key="3">
    <source>
        <dbReference type="Proteomes" id="UP001249851"/>
    </source>
</evidence>
<feature type="compositionally biased region" description="Basic residues" evidence="1">
    <location>
        <begin position="651"/>
        <end position="660"/>
    </location>
</feature>
<feature type="compositionally biased region" description="Basic and acidic residues" evidence="1">
    <location>
        <begin position="377"/>
        <end position="389"/>
    </location>
</feature>
<feature type="compositionally biased region" description="Basic residues" evidence="1">
    <location>
        <begin position="557"/>
        <end position="566"/>
    </location>
</feature>
<feature type="region of interest" description="Disordered" evidence="1">
    <location>
        <begin position="460"/>
        <end position="678"/>
    </location>
</feature>
<dbReference type="InterPro" id="IPR031937">
    <property type="entry name" value="PNISR"/>
</dbReference>
<reference evidence="2" key="2">
    <citation type="journal article" date="2023" name="Science">
        <title>Genomic signatures of disease resistance in endangered staghorn corals.</title>
        <authorList>
            <person name="Vollmer S.V."/>
            <person name="Selwyn J.D."/>
            <person name="Despard B.A."/>
            <person name="Roesel C.L."/>
        </authorList>
    </citation>
    <scope>NUCLEOTIDE SEQUENCE</scope>
    <source>
        <strain evidence="2">K2</strain>
    </source>
</reference>
<dbReference type="Pfam" id="PF15996">
    <property type="entry name" value="PNISR"/>
    <property type="match status" value="1"/>
</dbReference>
<reference evidence="2" key="1">
    <citation type="journal article" date="2023" name="G3 (Bethesda)">
        <title>Whole genome assembly and annotation of the endangered Caribbean coral Acropora cervicornis.</title>
        <authorList>
            <person name="Selwyn J.D."/>
            <person name="Vollmer S.V."/>
        </authorList>
    </citation>
    <scope>NUCLEOTIDE SEQUENCE</scope>
    <source>
        <strain evidence="2">K2</strain>
    </source>
</reference>
<feature type="compositionally biased region" description="Gly residues" evidence="1">
    <location>
        <begin position="468"/>
        <end position="480"/>
    </location>
</feature>
<feature type="region of interest" description="Disordered" evidence="1">
    <location>
        <begin position="308"/>
        <end position="416"/>
    </location>
</feature>
<feature type="compositionally biased region" description="Basic and acidic residues" evidence="1">
    <location>
        <begin position="522"/>
        <end position="533"/>
    </location>
</feature>
<feature type="compositionally biased region" description="Basic and acidic residues" evidence="1">
    <location>
        <begin position="160"/>
        <end position="171"/>
    </location>
</feature>
<feature type="compositionally biased region" description="Low complexity" evidence="1">
    <location>
        <begin position="323"/>
        <end position="335"/>
    </location>
</feature>
<feature type="compositionally biased region" description="Polar residues" evidence="1">
    <location>
        <begin position="341"/>
        <end position="352"/>
    </location>
</feature>
<evidence type="ECO:0008006" key="4">
    <source>
        <dbReference type="Google" id="ProtNLM"/>
    </source>
</evidence>
<accession>A0AAD9QBW3</accession>
<feature type="compositionally biased region" description="Basic and acidic residues" evidence="1">
    <location>
        <begin position="485"/>
        <end position="514"/>
    </location>
</feature>
<gene>
    <name evidence="2" type="ORF">P5673_019620</name>
</gene>
<evidence type="ECO:0000313" key="2">
    <source>
        <dbReference type="EMBL" id="KAK2558051.1"/>
    </source>
</evidence>
<feature type="compositionally biased region" description="Basic residues" evidence="1">
    <location>
        <begin position="582"/>
        <end position="592"/>
    </location>
</feature>
<feature type="compositionally biased region" description="Basic and acidic residues" evidence="1">
    <location>
        <begin position="308"/>
        <end position="322"/>
    </location>
</feature>
<feature type="compositionally biased region" description="Basic and acidic residues" evidence="1">
    <location>
        <begin position="543"/>
        <end position="556"/>
    </location>
</feature>
<feature type="compositionally biased region" description="Basic and acidic residues" evidence="1">
    <location>
        <begin position="640"/>
        <end position="650"/>
    </location>
</feature>
<feature type="region of interest" description="Disordered" evidence="1">
    <location>
        <begin position="145"/>
        <end position="171"/>
    </location>
</feature>
<evidence type="ECO:0000256" key="1">
    <source>
        <dbReference type="SAM" id="MobiDB-lite"/>
    </source>
</evidence>
<protein>
    <recommendedName>
        <fullName evidence="4">Arginine/serine-rich protein PNISR</fullName>
    </recommendedName>
</protein>
<feature type="region of interest" description="Disordered" evidence="1">
    <location>
        <begin position="264"/>
        <end position="286"/>
    </location>
</feature>
<dbReference type="AlphaFoldDB" id="A0AAD9QBW3"/>
<keyword evidence="3" id="KW-1185">Reference proteome</keyword>
<dbReference type="Proteomes" id="UP001249851">
    <property type="component" value="Unassembled WGS sequence"/>
</dbReference>
<feature type="compositionally biased region" description="Low complexity" evidence="1">
    <location>
        <begin position="567"/>
        <end position="581"/>
    </location>
</feature>
<sequence length="678" mass="77619">MWAGNGSNQHPSANAQQWWPMSYNYQYQTQPADASQDWAAKAALWAQQRMAQEQMAQYYQQQPQVQHQLHQQPAYGGYQPDVQVNLTQQQPPPAGVDVQQHFLPEVDAAAPPLPPGDSEEPPVPGWQVEDSNHVSDNIETVAMDEEAEHTQTAEPQVKTEPVHDQQEDKERQTTIAQDYNHQPTPVMPGMQTFDHNHGFSRMSAPPQAFSHVAPQPIDYGHGHHSLDYGHQGPLVPGAQVYDYQPQFDSPYYHQHPYEMERHHRFAHDHGKPKSHPPVDSVPDLSGLNDVKKKALPLWIREGLEKLEKNKQKKQTEEGEQNKSKLNLSSSASSISGYDHGNVNSPVHSPKSNQSDEEGDAEKGSYDQSAGEESDRETEDKGFMEKEHPSKKAVKKSRKEQSSDEEEEGKTEEEKQQELVLNIRKLLTEVLLTVTNEEVKKIAQETYNEALRGPARQLQHSGGLDALRGKGGFLGLGGYGSGSESDSEREGEGEKKYTYKGDREHLSAERDDKQQIRRSRSRSRVDREEHKGSSDEQESDEEVKDEKQRLKQRDSSEKHRRKERHRSPSSSRSESSSSASVHQKSRRKKHRRRERSESSSPKRRRRHRRHHGKKSRSRSRSPRKHSSKKKRKSVSESDSDADSRYRSSKYSEKKHRRKRRSSSSSSYERDGKKDRKRKT</sequence>
<name>A0AAD9QBW3_ACRCE</name>